<evidence type="ECO:0000313" key="1">
    <source>
        <dbReference type="EMBL" id="WTW69760.1"/>
    </source>
</evidence>
<dbReference type="EMBL" id="CP108313">
    <property type="protein sequence ID" value="WTW69760.1"/>
    <property type="molecule type" value="Genomic_DNA"/>
</dbReference>
<accession>A0AAU2VQE3</accession>
<name>A0AAU2VQE3_9ACTN</name>
<organism evidence="1">
    <name type="scientific">Streptomyces sp. NBC_00008</name>
    <dbReference type="NCBI Taxonomy" id="2903610"/>
    <lineage>
        <taxon>Bacteria</taxon>
        <taxon>Bacillati</taxon>
        <taxon>Actinomycetota</taxon>
        <taxon>Actinomycetes</taxon>
        <taxon>Kitasatosporales</taxon>
        <taxon>Streptomycetaceae</taxon>
        <taxon>Streptomyces</taxon>
    </lineage>
</organism>
<sequence>MAFGRNRQVEPFEPEHWDAITQFTVGRMMRRTVRKSTRGEGAHAVRFMRMRGGDAYMVPGVYIVPEDPAVALAKGGFRLFEDEAARRLLCTVLPDGSDRYRVTDAAGRELGSVRRTPVTKRFSQHGLWLEQPGHPAIVAPRNWAKGGAKASLGRGVGHVVEGVVDSVLSFGSDETAGSEGGGLTPLVWVLGADGADEAHGQEVLTFPRSPQGDRWYFIKHGGPLDKRLAFALAVVRESEIFRADQR</sequence>
<dbReference type="AlphaFoldDB" id="A0AAU2VQE3"/>
<reference evidence="1" key="1">
    <citation type="submission" date="2022-10" db="EMBL/GenBank/DDBJ databases">
        <title>The complete genomes of actinobacterial strains from the NBC collection.</title>
        <authorList>
            <person name="Joergensen T.S."/>
            <person name="Alvarez Arevalo M."/>
            <person name="Sterndorff E.B."/>
            <person name="Faurdal D."/>
            <person name="Vuksanovic O."/>
            <person name="Mourched A.-S."/>
            <person name="Charusanti P."/>
            <person name="Shaw S."/>
            <person name="Blin K."/>
            <person name="Weber T."/>
        </authorList>
    </citation>
    <scope>NUCLEOTIDE SEQUENCE</scope>
    <source>
        <strain evidence="1">NBC_00008</strain>
    </source>
</reference>
<proteinExistence type="predicted"/>
<protein>
    <submittedName>
        <fullName evidence="1">Uncharacterized protein</fullName>
    </submittedName>
</protein>
<gene>
    <name evidence="1" type="ORF">OG398_16490</name>
</gene>